<accession>A0A6M8EG82</accession>
<reference evidence="2 3" key="1">
    <citation type="submission" date="2019-08" db="EMBL/GenBank/DDBJ databases">
        <title>Complete genome sequence of Arcobacter acticola.</title>
        <authorList>
            <person name="Miller W."/>
        </authorList>
    </citation>
    <scope>NUCLEOTIDE SEQUENCE [LARGE SCALE GENOMIC DNA]</scope>
    <source>
        <strain evidence="2 3">KCTC 52212</strain>
    </source>
</reference>
<gene>
    <name evidence="2" type="ORF">AACT_1289</name>
</gene>
<dbReference type="AlphaFoldDB" id="A0A6M8EG82"/>
<name>A0A6M8EG82_9BACT</name>
<dbReference type="Gene3D" id="3.30.200.20">
    <property type="entry name" value="Phosphorylase Kinase, domain 1"/>
    <property type="match status" value="1"/>
</dbReference>
<sequence length="250" mass="30029">MNLNLLKTYNIFKEELLSLEILKNQGFNNVSYLLKTTGKSYIIRVFKSNESVNISREFEFKTQKKAHKQKIAPKAIFLNSEFMIYEYKKGIHKTKLKNSDIKNLAKQIKKLHKIKTKAKTYDFKSDLLNYKKMLKDEKSKKIISESLKSLKKLKKFKKELVLTHHDLNPKNIIFYKNKIKIIDWEYAGINDRFFDLAAICIEFKLNKKEEELFLSYYLKKIDKNKYSKLKNFKTIYKNLCDLWFEKLNYL</sequence>
<dbReference type="CDD" id="cd05151">
    <property type="entry name" value="ChoK-like"/>
    <property type="match status" value="1"/>
</dbReference>
<dbReference type="PANTHER" id="PTHR40086:SF1">
    <property type="entry name" value="CELL CYCLE REGULATOR CCRZ"/>
    <property type="match status" value="1"/>
</dbReference>
<dbReference type="GO" id="GO:0004672">
    <property type="term" value="F:protein kinase activity"/>
    <property type="evidence" value="ECO:0007669"/>
    <property type="project" value="InterPro"/>
</dbReference>
<dbReference type="InterPro" id="IPR011009">
    <property type="entry name" value="Kinase-like_dom_sf"/>
</dbReference>
<dbReference type="Pfam" id="PF01633">
    <property type="entry name" value="Choline_kinase"/>
    <property type="match status" value="1"/>
</dbReference>
<dbReference type="RefSeq" id="WP_172126039.1">
    <property type="nucleotide sequence ID" value="NZ_CP042652.1"/>
</dbReference>
<keyword evidence="2" id="KW-0418">Kinase</keyword>
<dbReference type="InterPro" id="IPR000719">
    <property type="entry name" value="Prot_kinase_dom"/>
</dbReference>
<feature type="domain" description="Protein kinase" evidence="1">
    <location>
        <begin position="1"/>
        <end position="250"/>
    </location>
</feature>
<keyword evidence="2" id="KW-0808">Transferase</keyword>
<evidence type="ECO:0000313" key="3">
    <source>
        <dbReference type="Proteomes" id="UP000503483"/>
    </source>
</evidence>
<dbReference type="PROSITE" id="PS50011">
    <property type="entry name" value="PROTEIN_KINASE_DOM"/>
    <property type="match status" value="1"/>
</dbReference>
<dbReference type="GO" id="GO:0005524">
    <property type="term" value="F:ATP binding"/>
    <property type="evidence" value="ECO:0007669"/>
    <property type="project" value="InterPro"/>
</dbReference>
<organism evidence="2 3">
    <name type="scientific">Arcobacter acticola</name>
    <dbReference type="NCBI Taxonomy" id="1849015"/>
    <lineage>
        <taxon>Bacteria</taxon>
        <taxon>Pseudomonadati</taxon>
        <taxon>Campylobacterota</taxon>
        <taxon>Epsilonproteobacteria</taxon>
        <taxon>Campylobacterales</taxon>
        <taxon>Arcobacteraceae</taxon>
        <taxon>Arcobacter</taxon>
    </lineage>
</organism>
<dbReference type="EMBL" id="CP042652">
    <property type="protein sequence ID" value="QKE28466.1"/>
    <property type="molecule type" value="Genomic_DNA"/>
</dbReference>
<evidence type="ECO:0000259" key="1">
    <source>
        <dbReference type="PROSITE" id="PS50011"/>
    </source>
</evidence>
<dbReference type="KEGG" id="paco:AACT_1289"/>
<evidence type="ECO:0000313" key="2">
    <source>
        <dbReference type="EMBL" id="QKE28466.1"/>
    </source>
</evidence>
<dbReference type="Gene3D" id="3.90.1200.10">
    <property type="match status" value="1"/>
</dbReference>
<protein>
    <submittedName>
        <fullName evidence="2">Choline kinase</fullName>
    </submittedName>
</protein>
<dbReference type="SUPFAM" id="SSF56112">
    <property type="entry name" value="Protein kinase-like (PK-like)"/>
    <property type="match status" value="1"/>
</dbReference>
<dbReference type="PANTHER" id="PTHR40086">
    <property type="entry name" value="PHOSPHOTRANSFERASE YTMP-RELATED"/>
    <property type="match status" value="1"/>
</dbReference>
<proteinExistence type="predicted"/>
<dbReference type="InterPro" id="IPR052077">
    <property type="entry name" value="CcrZ_PhaseVar_Mediator"/>
</dbReference>
<dbReference type="Proteomes" id="UP000503483">
    <property type="component" value="Chromosome"/>
</dbReference>
<keyword evidence="3" id="KW-1185">Reference proteome</keyword>